<name>A0ABY6JXR8_9ARAC</name>
<evidence type="ECO:0000313" key="2">
    <source>
        <dbReference type="EMBL" id="UYV60433.1"/>
    </source>
</evidence>
<dbReference type="EMBL" id="CP092863">
    <property type="protein sequence ID" value="UYV60433.1"/>
    <property type="molecule type" value="Genomic_DNA"/>
</dbReference>
<feature type="compositionally biased region" description="Basic and acidic residues" evidence="1">
    <location>
        <begin position="58"/>
        <end position="69"/>
    </location>
</feature>
<gene>
    <name evidence="2" type="ORF">LAZ67_1001148</name>
</gene>
<protein>
    <submittedName>
        <fullName evidence="2">Uncharacterized protein</fullName>
    </submittedName>
</protein>
<organism evidence="2 3">
    <name type="scientific">Cordylochernes scorpioides</name>
    <dbReference type="NCBI Taxonomy" id="51811"/>
    <lineage>
        <taxon>Eukaryota</taxon>
        <taxon>Metazoa</taxon>
        <taxon>Ecdysozoa</taxon>
        <taxon>Arthropoda</taxon>
        <taxon>Chelicerata</taxon>
        <taxon>Arachnida</taxon>
        <taxon>Pseudoscorpiones</taxon>
        <taxon>Cheliferoidea</taxon>
        <taxon>Chernetidae</taxon>
        <taxon>Cordylochernes</taxon>
    </lineage>
</organism>
<feature type="region of interest" description="Disordered" evidence="1">
    <location>
        <begin position="41"/>
        <end position="104"/>
    </location>
</feature>
<evidence type="ECO:0000313" key="3">
    <source>
        <dbReference type="Proteomes" id="UP001235939"/>
    </source>
</evidence>
<reference evidence="2 3" key="1">
    <citation type="submission" date="2022-01" db="EMBL/GenBank/DDBJ databases">
        <title>A chromosomal length assembly of Cordylochernes scorpioides.</title>
        <authorList>
            <person name="Zeh D."/>
            <person name="Zeh J."/>
        </authorList>
    </citation>
    <scope>NUCLEOTIDE SEQUENCE [LARGE SCALE GENOMIC DNA]</scope>
    <source>
        <strain evidence="2">IN4F17</strain>
        <tissue evidence="2">Whole Body</tissue>
    </source>
</reference>
<proteinExistence type="predicted"/>
<sequence length="104" mass="11580">MRLPLSSRLGAPLSDLAPKEMAASDMRIRHHVQLLLTWSKNAAHPVSPSARRSGGPRRGLERRRQEWVPRGRRGRVRAVYEGTKAAPSTTKAPQASKIFKGSFQ</sequence>
<dbReference type="Proteomes" id="UP001235939">
    <property type="component" value="Chromosome 01"/>
</dbReference>
<accession>A0ABY6JXR8</accession>
<evidence type="ECO:0000256" key="1">
    <source>
        <dbReference type="SAM" id="MobiDB-lite"/>
    </source>
</evidence>
<keyword evidence="3" id="KW-1185">Reference proteome</keyword>